<organism evidence="2 3">
    <name type="scientific">Thalassolituus hydrocarboniclasticus</name>
    <dbReference type="NCBI Taxonomy" id="2742796"/>
    <lineage>
        <taxon>Bacteria</taxon>
        <taxon>Pseudomonadati</taxon>
        <taxon>Pseudomonadota</taxon>
        <taxon>Gammaproteobacteria</taxon>
        <taxon>Oceanospirillales</taxon>
        <taxon>Oceanospirillaceae</taxon>
        <taxon>Thalassolituus</taxon>
    </lineage>
</organism>
<dbReference type="SUPFAM" id="SSF53850">
    <property type="entry name" value="Periplasmic binding protein-like II"/>
    <property type="match status" value="1"/>
</dbReference>
<dbReference type="EMBL" id="CP054475">
    <property type="protein sequence ID" value="UXD88877.1"/>
    <property type="molecule type" value="Genomic_DNA"/>
</dbReference>
<dbReference type="Proteomes" id="UP001065322">
    <property type="component" value="Chromosome"/>
</dbReference>
<keyword evidence="3" id="KW-1185">Reference proteome</keyword>
<dbReference type="RefSeq" id="WP_260997568.1">
    <property type="nucleotide sequence ID" value="NZ_CP054475.1"/>
</dbReference>
<protein>
    <recommendedName>
        <fullName evidence="4">Solute-binding protein family 3/N-terminal domain-containing protein</fullName>
    </recommendedName>
</protein>
<feature type="chain" id="PRO_5045975651" description="Solute-binding protein family 3/N-terminal domain-containing protein" evidence="1">
    <location>
        <begin position="19"/>
        <end position="293"/>
    </location>
</feature>
<name>A0ABY6ADM0_9GAMM</name>
<gene>
    <name evidence="2" type="ORF">HUF19_16160</name>
</gene>
<evidence type="ECO:0000256" key="1">
    <source>
        <dbReference type="SAM" id="SignalP"/>
    </source>
</evidence>
<proteinExistence type="predicted"/>
<evidence type="ECO:0000313" key="3">
    <source>
        <dbReference type="Proteomes" id="UP001065322"/>
    </source>
</evidence>
<reference evidence="3" key="1">
    <citation type="submission" date="2020-06" db="EMBL/GenBank/DDBJ databases">
        <title>Thalassolituus marinus alknpb1M-1, a hydrocarbon-degrading bacterium isolated from the deep-sea overlying water using an in-situ strategy from the South China Sea basin.</title>
        <authorList>
            <person name="Dong C."/>
            <person name="Chen Y."/>
            <person name="Shao Z."/>
        </authorList>
    </citation>
    <scope>NUCLEOTIDE SEQUENCE [LARGE SCALE GENOMIC DNA]</scope>
    <source>
        <strain evidence="3">alknpb1M-1</strain>
    </source>
</reference>
<evidence type="ECO:0008006" key="4">
    <source>
        <dbReference type="Google" id="ProtNLM"/>
    </source>
</evidence>
<dbReference type="Gene3D" id="3.40.190.10">
    <property type="entry name" value="Periplasmic binding protein-like II"/>
    <property type="match status" value="2"/>
</dbReference>
<evidence type="ECO:0000313" key="2">
    <source>
        <dbReference type="EMBL" id="UXD88877.1"/>
    </source>
</evidence>
<keyword evidence="1" id="KW-0732">Signal</keyword>
<sequence>MVNPLLILCLLISSSAFAAEAIRVQPQRTAVDGSYLYYTDLLRLVLSNTSKEYGDAELVSISRLTQARAFQALHDNLIDVFWAGTSREREVFVEPIRIPLHAGLLGIRIPVIRKADQARFDSLHNLSDLQQLSACQGDHWPDSDILEANGFNVLRATKFEVMYQLLQAGRCDYFPRGINEVYAEVSHISRNDLMIYERIILNYPFPMYFFVSRDNPRLAERLTKGMEQLAASGELLTFLQQHPTTRDIFPLSRLSNSWIIPLHNPLLPELTPLTDRRLWIELPSRNSQSPTVP</sequence>
<accession>A0ABY6ADM0</accession>
<feature type="signal peptide" evidence="1">
    <location>
        <begin position="1"/>
        <end position="18"/>
    </location>
</feature>